<keyword evidence="2" id="KW-1185">Reference proteome</keyword>
<dbReference type="Proteomes" id="UP001057402">
    <property type="component" value="Chromosome 7"/>
</dbReference>
<comment type="caution">
    <text evidence="1">The sequence shown here is derived from an EMBL/GenBank/DDBJ whole genome shotgun (WGS) entry which is preliminary data.</text>
</comment>
<organism evidence="1 2">
    <name type="scientific">Melastoma candidum</name>
    <dbReference type="NCBI Taxonomy" id="119954"/>
    <lineage>
        <taxon>Eukaryota</taxon>
        <taxon>Viridiplantae</taxon>
        <taxon>Streptophyta</taxon>
        <taxon>Embryophyta</taxon>
        <taxon>Tracheophyta</taxon>
        <taxon>Spermatophyta</taxon>
        <taxon>Magnoliopsida</taxon>
        <taxon>eudicotyledons</taxon>
        <taxon>Gunneridae</taxon>
        <taxon>Pentapetalae</taxon>
        <taxon>rosids</taxon>
        <taxon>malvids</taxon>
        <taxon>Myrtales</taxon>
        <taxon>Melastomataceae</taxon>
        <taxon>Melastomatoideae</taxon>
        <taxon>Melastomateae</taxon>
        <taxon>Melastoma</taxon>
    </lineage>
</organism>
<gene>
    <name evidence="1" type="ORF">MLD38_025612</name>
</gene>
<evidence type="ECO:0000313" key="2">
    <source>
        <dbReference type="Proteomes" id="UP001057402"/>
    </source>
</evidence>
<reference evidence="2" key="1">
    <citation type="journal article" date="2023" name="Front. Plant Sci.">
        <title>Chromosomal-level genome assembly of Melastoma candidum provides insights into trichome evolution.</title>
        <authorList>
            <person name="Zhong Y."/>
            <person name="Wu W."/>
            <person name="Sun C."/>
            <person name="Zou P."/>
            <person name="Liu Y."/>
            <person name="Dai S."/>
            <person name="Zhou R."/>
        </authorList>
    </citation>
    <scope>NUCLEOTIDE SEQUENCE [LARGE SCALE GENOMIC DNA]</scope>
</reference>
<dbReference type="EMBL" id="CM042886">
    <property type="protein sequence ID" value="KAI4340810.1"/>
    <property type="molecule type" value="Genomic_DNA"/>
</dbReference>
<evidence type="ECO:0000313" key="1">
    <source>
        <dbReference type="EMBL" id="KAI4340810.1"/>
    </source>
</evidence>
<protein>
    <submittedName>
        <fullName evidence="1">Uncharacterized protein</fullName>
    </submittedName>
</protein>
<sequence length="91" mass="10814">MFWMIQRHGFRWPSMKRNYIEMAKGCRKCQKIGPITRALAMELNPVTQRWPFKSWALDIIGEMRPHSSKGDAYILVATDYFTKWVEAKAYQ</sequence>
<accession>A0ACB9NVX4</accession>
<name>A0ACB9NVX4_9MYRT</name>
<proteinExistence type="predicted"/>